<reference evidence="3 4" key="1">
    <citation type="journal article" date="2014" name="BMC Biol.">
        <title>A comprehensive evaluation of rodent malaria parasite genomes and gene expression.</title>
        <authorList>
            <person name="Otto T.D."/>
            <person name="Bohme U."/>
            <person name="Jackson A.P."/>
            <person name="Hunt M."/>
            <person name="Franke-Fayard B."/>
            <person name="Hoeijmakers W.A."/>
            <person name="Religa A.A."/>
            <person name="Robertson L."/>
            <person name="Sanders M."/>
            <person name="Ogun S.A."/>
            <person name="Cunningham D."/>
            <person name="Erhart A."/>
            <person name="Billker O."/>
            <person name="Khan S.M."/>
            <person name="Stunnenberg H.G."/>
            <person name="Langhorne J."/>
            <person name="Holder A.A."/>
            <person name="Waters A.P."/>
            <person name="Newbold C.I."/>
            <person name="Pain A."/>
            <person name="Berriman M."/>
            <person name="Janse C.J."/>
        </authorList>
    </citation>
    <scope>NUCLEOTIDE SEQUENCE [LARGE SCALE GENOMIC DNA]</scope>
    <source>
        <strain evidence="3 4">17X</strain>
    </source>
</reference>
<dbReference type="KEGG" id="pyo:PY17X_1300175"/>
<gene>
    <name evidence="3" type="ORF">PY17X_1300175</name>
</gene>
<dbReference type="NCBIfam" id="TIGR01590">
    <property type="entry name" value="yir-bir-cir_Pla"/>
    <property type="match status" value="1"/>
</dbReference>
<keyword evidence="2" id="KW-1133">Transmembrane helix</keyword>
<dbReference type="VEuPathDB" id="PlasmoDB:PYYM_0044300"/>
<dbReference type="VEuPathDB" id="PlasmoDB:PY17X_1300175"/>
<protein>
    <submittedName>
        <fullName evidence="3">YIR protein</fullName>
    </submittedName>
</protein>
<dbReference type="VEuPathDB" id="PlasmoDB:Py17XNL_001302831"/>
<evidence type="ECO:0000313" key="4">
    <source>
        <dbReference type="Proteomes" id="UP000072874"/>
    </source>
</evidence>
<dbReference type="Pfam" id="PF06022">
    <property type="entry name" value="Cir_Bir_Yir"/>
    <property type="match status" value="1"/>
</dbReference>
<proteinExistence type="predicted"/>
<dbReference type="RefSeq" id="XP_034493592.1">
    <property type="nucleotide sequence ID" value="XM_034637653.1"/>
</dbReference>
<evidence type="ECO:0000256" key="1">
    <source>
        <dbReference type="SAM" id="Coils"/>
    </source>
</evidence>
<evidence type="ECO:0000256" key="2">
    <source>
        <dbReference type="SAM" id="Phobius"/>
    </source>
</evidence>
<name>A0A4V0KPZ6_PLAYE</name>
<feature type="coiled-coil region" evidence="1">
    <location>
        <begin position="170"/>
        <end position="201"/>
    </location>
</feature>
<accession>A0A4V0KPZ6</accession>
<keyword evidence="2" id="KW-0812">Transmembrane</keyword>
<organism evidence="3 4">
    <name type="scientific">Plasmodium yoelii</name>
    <dbReference type="NCBI Taxonomy" id="5861"/>
    <lineage>
        <taxon>Eukaryota</taxon>
        <taxon>Sar</taxon>
        <taxon>Alveolata</taxon>
        <taxon>Apicomplexa</taxon>
        <taxon>Aconoidasida</taxon>
        <taxon>Haemosporida</taxon>
        <taxon>Plasmodiidae</taxon>
        <taxon>Plasmodium</taxon>
        <taxon>Plasmodium (Vinckeia)</taxon>
    </lineage>
</organism>
<sequence>MLTSTVCKEFDSLREKIPDELDDLVNYMTTSGALKQHCPDKECKTYSNIINGGCLWLLDTFYDGKSVFFHYADGKIDIVVYIMMWLGYKLNHKLNTEFSNINEFYEKNMKTYHGYKKNIDYVDGYSTYKDLINKHNYVFNIPKENMSKFYDAFKSLCKLYTECDDSESNYNNYLEKTQEFVEKYEQLKKELDINKDESYRQLFSILSKDYDNFKNKCSYFPPLLTYSLISIALIFVAIPIFFGISYKYSLFGFRKRFQKQKLREKIKNIMKKMIH</sequence>
<dbReference type="AlphaFoldDB" id="A0A4V0KPZ6"/>
<dbReference type="VEuPathDB" id="PlasmoDB:PY02541"/>
<dbReference type="GeneID" id="55210937"/>
<dbReference type="EMBL" id="LM993667">
    <property type="protein sequence ID" value="VTZ80342.1"/>
    <property type="molecule type" value="Genomic_DNA"/>
</dbReference>
<keyword evidence="2" id="KW-0472">Membrane</keyword>
<dbReference type="InterPro" id="IPR006477">
    <property type="entry name" value="Yir_bir_cir"/>
</dbReference>
<evidence type="ECO:0000313" key="3">
    <source>
        <dbReference type="EMBL" id="VTZ80342.1"/>
    </source>
</evidence>
<feature type="transmembrane region" description="Helical" evidence="2">
    <location>
        <begin position="223"/>
        <end position="246"/>
    </location>
</feature>
<keyword evidence="1" id="KW-0175">Coiled coil</keyword>
<dbReference type="Proteomes" id="UP000072874">
    <property type="component" value="Chromosome 13"/>
</dbReference>